<dbReference type="GO" id="GO:0016740">
    <property type="term" value="F:transferase activity"/>
    <property type="evidence" value="ECO:0007669"/>
    <property type="project" value="UniProtKB-KW"/>
</dbReference>
<keyword evidence="2" id="KW-0315">Glutamine amidotransferase</keyword>
<keyword evidence="2" id="KW-0436">Ligase</keyword>
<dbReference type="EC" id="6.3.5.2" evidence="2"/>
<feature type="domain" description="Glutamine amidotransferase" evidence="1">
    <location>
        <begin position="17"/>
        <end position="192"/>
    </location>
</feature>
<dbReference type="eggNOG" id="COG0518">
    <property type="taxonomic scope" value="Bacteria"/>
</dbReference>
<dbReference type="Pfam" id="PF00117">
    <property type="entry name" value="GATase"/>
    <property type="match status" value="1"/>
</dbReference>
<dbReference type="PANTHER" id="PTHR42695:SF5">
    <property type="entry name" value="GLUTAMINE AMIDOTRANSFERASE YLR126C-RELATED"/>
    <property type="match status" value="1"/>
</dbReference>
<evidence type="ECO:0000259" key="1">
    <source>
        <dbReference type="Pfam" id="PF00117"/>
    </source>
</evidence>
<organism evidence="2 3">
    <name type="scientific">Chthonomonas calidirosea (strain DSM 23976 / ICMP 18418 / T49)</name>
    <dbReference type="NCBI Taxonomy" id="1303518"/>
    <lineage>
        <taxon>Bacteria</taxon>
        <taxon>Bacillati</taxon>
        <taxon>Armatimonadota</taxon>
        <taxon>Chthonomonadia</taxon>
        <taxon>Chthonomonadales</taxon>
        <taxon>Chthonomonadaceae</taxon>
        <taxon>Chthonomonas</taxon>
    </lineage>
</organism>
<dbReference type="GO" id="GO:0005829">
    <property type="term" value="C:cytosol"/>
    <property type="evidence" value="ECO:0007669"/>
    <property type="project" value="TreeGrafter"/>
</dbReference>
<dbReference type="HOGENOM" id="CLU_054974_3_2_0"/>
<dbReference type="Gene3D" id="3.40.50.880">
    <property type="match status" value="1"/>
</dbReference>
<dbReference type="InterPro" id="IPR017926">
    <property type="entry name" value="GATASE"/>
</dbReference>
<keyword evidence="2" id="KW-0808">Transferase</keyword>
<dbReference type="InterPro" id="IPR044992">
    <property type="entry name" value="ChyE-like"/>
</dbReference>
<dbReference type="FunFam" id="3.40.50.880:FF:000033">
    <property type="entry name" value="Glutamine amidotransferase class-I"/>
    <property type="match status" value="1"/>
</dbReference>
<reference evidence="3" key="1">
    <citation type="submission" date="2013-03" db="EMBL/GenBank/DDBJ databases">
        <title>Genome sequence of Chthonomonas calidirosea, the first sequenced genome from the Armatimonadetes phylum (formally candidate division OP10).</title>
        <authorList>
            <person name="Lee K.C.Y."/>
            <person name="Morgan X.C."/>
            <person name="Dunfield P.F."/>
            <person name="Tamas I."/>
            <person name="Houghton K.M."/>
            <person name="Vyssotski M."/>
            <person name="Ryan J.L.J."/>
            <person name="Lagutin K."/>
            <person name="McDonald I.R."/>
            <person name="Stott M.B."/>
        </authorList>
    </citation>
    <scope>NUCLEOTIDE SEQUENCE [LARGE SCALE GENOMIC DNA]</scope>
    <source>
        <strain evidence="3">DSM 23976 / ICMP 18418 / T49</strain>
    </source>
</reference>
<gene>
    <name evidence="2" type="ORF">CCALI_02368</name>
</gene>
<dbReference type="GO" id="GO:0003922">
    <property type="term" value="F:GMP synthase (glutamine-hydrolyzing) activity"/>
    <property type="evidence" value="ECO:0007669"/>
    <property type="project" value="UniProtKB-EC"/>
</dbReference>
<dbReference type="InParanoid" id="S0EWL3"/>
<dbReference type="OrthoDB" id="9807137at2"/>
<dbReference type="STRING" id="454171.CP488_01725"/>
<dbReference type="SUPFAM" id="SSF52317">
    <property type="entry name" value="Class I glutamine amidotransferase-like"/>
    <property type="match status" value="1"/>
</dbReference>
<dbReference type="InterPro" id="IPR029062">
    <property type="entry name" value="Class_I_gatase-like"/>
</dbReference>
<proteinExistence type="predicted"/>
<dbReference type="CDD" id="cd01741">
    <property type="entry name" value="GATase1_1"/>
    <property type="match status" value="1"/>
</dbReference>
<dbReference type="PROSITE" id="PS51273">
    <property type="entry name" value="GATASE_TYPE_1"/>
    <property type="match status" value="1"/>
</dbReference>
<dbReference type="Proteomes" id="UP000014227">
    <property type="component" value="Chromosome I"/>
</dbReference>
<sequence>MTDVLVLQHIEIETIGTIAQALQVAGLSPHVVHAYAGEPVPRDLRASAGLIVMGGPMGVYDSQRYPFLDAEKRLIANAIEAHKPILGICLGSQLLAATLGAKVYKGAQKEIGWHRLTLTQAAAADPLLQATPTSFMAFHWHGDVFECPQGATPLASSALTPYQAFRYGDSAYGFLFHMEVTETMIQNMVRTFAEEIREAGEDETQILTETTQHLPPLQQIGHQVFSRWVALLKP</sequence>
<dbReference type="RefSeq" id="WP_016483689.1">
    <property type="nucleotide sequence ID" value="NC_021487.1"/>
</dbReference>
<dbReference type="PANTHER" id="PTHR42695">
    <property type="entry name" value="GLUTAMINE AMIDOTRANSFERASE YLR126C-RELATED"/>
    <property type="match status" value="1"/>
</dbReference>
<dbReference type="PATRIC" id="fig|1303518.3.peg.2461"/>
<evidence type="ECO:0000313" key="2">
    <source>
        <dbReference type="EMBL" id="CCW36172.1"/>
    </source>
</evidence>
<dbReference type="AlphaFoldDB" id="S0EWL3"/>
<dbReference type="EMBL" id="HF951689">
    <property type="protein sequence ID" value="CCW36172.1"/>
    <property type="molecule type" value="Genomic_DNA"/>
</dbReference>
<evidence type="ECO:0000313" key="3">
    <source>
        <dbReference type="Proteomes" id="UP000014227"/>
    </source>
</evidence>
<accession>S0EWL3</accession>
<keyword evidence="3" id="KW-1185">Reference proteome</keyword>
<protein>
    <submittedName>
        <fullName evidence="2">GMP synthase-Glutamine amidotransferase domain</fullName>
        <ecNumber evidence="2">6.3.5.2</ecNumber>
    </submittedName>
</protein>
<name>S0EWL3_CHTCT</name>
<dbReference type="KEGG" id="ccz:CCALI_02368"/>